<dbReference type="InterPro" id="IPR042100">
    <property type="entry name" value="Bug_dom1"/>
</dbReference>
<dbReference type="Gene3D" id="3.40.190.10">
    <property type="entry name" value="Periplasmic binding protein-like II"/>
    <property type="match status" value="1"/>
</dbReference>
<reference evidence="2" key="1">
    <citation type="submission" date="2023-02" db="EMBL/GenBank/DDBJ databases">
        <title>Description of Roseinatronobacter alkalisoli sp. nov., an alkaliphilic bacerium isolated from soda soil.</title>
        <authorList>
            <person name="Wei W."/>
        </authorList>
    </citation>
    <scope>NUCLEOTIDE SEQUENCE</scope>
    <source>
        <strain evidence="2">HJB301</strain>
    </source>
</reference>
<keyword evidence="3" id="KW-1185">Reference proteome</keyword>
<evidence type="ECO:0000313" key="3">
    <source>
        <dbReference type="Proteomes" id="UP001431784"/>
    </source>
</evidence>
<dbReference type="Pfam" id="PF03401">
    <property type="entry name" value="TctC"/>
    <property type="match status" value="1"/>
</dbReference>
<evidence type="ECO:0000256" key="1">
    <source>
        <dbReference type="ARBA" id="ARBA00006987"/>
    </source>
</evidence>
<comment type="similarity">
    <text evidence="1">Belongs to the UPF0065 (bug) family.</text>
</comment>
<comment type="caution">
    <text evidence="2">The sequence shown here is derived from an EMBL/GenBank/DDBJ whole genome shotgun (WGS) entry which is preliminary data.</text>
</comment>
<protein>
    <submittedName>
        <fullName evidence="2">Tripartite tricarboxylate transporter substrate-binding protein</fullName>
    </submittedName>
</protein>
<name>A0ABT5TD70_9RHOB</name>
<dbReference type="PANTHER" id="PTHR42928">
    <property type="entry name" value="TRICARBOXYLATE-BINDING PROTEIN"/>
    <property type="match status" value="1"/>
</dbReference>
<dbReference type="Proteomes" id="UP001431784">
    <property type="component" value="Unassembled WGS sequence"/>
</dbReference>
<dbReference type="RefSeq" id="WP_274352979.1">
    <property type="nucleotide sequence ID" value="NZ_JAQZSM010000014.1"/>
</dbReference>
<sequence length="464" mass="49337">MRNADRLSLDKMGDVLSADAHTLACCSGGPAVVAFDLSATPAGRKENDIAPGPVSASLRTDNSCIPDNWNANLTRPLCQFQQVARHSGANPMVPGMSLAPSKGVRGDAHPIPTNIITGGDMMKRTLTAICTAGIALGVGFAALDASAQTAEDFYAGKTIRLISSTGAGGTMDLYLLLFMKYAQKHLPAGTEMVLEHRTGAGGIVGMNHMFTAANKDGTEFGMPTPSIVTNTFTQPDATRYVPNEFTALGRLVDLPRVYVARADSGVSTFEDAMETPLSHSILAIGTSTHQVMAAANDVIGTQFRAVPGYSGGGPAFLGMEQGEVQSTTAEPANLLVNKWHLVEDGTLNILGWVGIDPIDGLSDYPSLLDLTPDDHALRGVVETVSNTAAIGLSLIMPPGVPQERTDYIRDLLDTVMRDPELLAEAAERQIPINHATGAWLQERLEADMGQPEDVRDWFLQLSQQ</sequence>
<proteinExistence type="inferred from homology"/>
<gene>
    <name evidence="2" type="ORF">PUT78_14460</name>
</gene>
<dbReference type="Gene3D" id="3.40.190.150">
    <property type="entry name" value="Bordetella uptake gene, domain 1"/>
    <property type="match status" value="1"/>
</dbReference>
<dbReference type="InterPro" id="IPR005064">
    <property type="entry name" value="BUG"/>
</dbReference>
<dbReference type="EMBL" id="JAQZSM010000014">
    <property type="protein sequence ID" value="MDD7972301.1"/>
    <property type="molecule type" value="Genomic_DNA"/>
</dbReference>
<organism evidence="2 3">
    <name type="scientific">Roseinatronobacter alkalisoli</name>
    <dbReference type="NCBI Taxonomy" id="3028235"/>
    <lineage>
        <taxon>Bacteria</taxon>
        <taxon>Pseudomonadati</taxon>
        <taxon>Pseudomonadota</taxon>
        <taxon>Alphaproteobacteria</taxon>
        <taxon>Rhodobacterales</taxon>
        <taxon>Paracoccaceae</taxon>
        <taxon>Roseinatronobacter</taxon>
    </lineage>
</organism>
<dbReference type="PANTHER" id="PTHR42928:SF5">
    <property type="entry name" value="BLR1237 PROTEIN"/>
    <property type="match status" value="1"/>
</dbReference>
<evidence type="ECO:0000313" key="2">
    <source>
        <dbReference type="EMBL" id="MDD7972301.1"/>
    </source>
</evidence>
<accession>A0ABT5TD70</accession>